<keyword evidence="2 7" id="KW-0813">Transport</keyword>
<dbReference type="PANTHER" id="PTHR30465">
    <property type="entry name" value="INNER MEMBRANE ABC TRANSPORTER"/>
    <property type="match status" value="1"/>
</dbReference>
<evidence type="ECO:0000256" key="2">
    <source>
        <dbReference type="ARBA" id="ARBA00022448"/>
    </source>
</evidence>
<feature type="transmembrane region" description="Helical" evidence="7">
    <location>
        <begin position="260"/>
        <end position="281"/>
    </location>
</feature>
<dbReference type="PROSITE" id="PS50928">
    <property type="entry name" value="ABC_TM1"/>
    <property type="match status" value="1"/>
</dbReference>
<evidence type="ECO:0000313" key="10">
    <source>
        <dbReference type="Proteomes" id="UP001243009"/>
    </source>
</evidence>
<feature type="transmembrane region" description="Helical" evidence="7">
    <location>
        <begin position="301"/>
        <end position="323"/>
    </location>
</feature>
<comment type="similarity">
    <text evidence="7">Belongs to the binding-protein-dependent transport system permease family.</text>
</comment>
<dbReference type="EMBL" id="JAUTWS010000055">
    <property type="protein sequence ID" value="MDO9712707.1"/>
    <property type="molecule type" value="Genomic_DNA"/>
</dbReference>
<gene>
    <name evidence="9" type="ORF">Q7A36_30515</name>
</gene>
<dbReference type="Gene3D" id="1.10.3720.10">
    <property type="entry name" value="MetI-like"/>
    <property type="match status" value="1"/>
</dbReference>
<evidence type="ECO:0000256" key="3">
    <source>
        <dbReference type="ARBA" id="ARBA00022475"/>
    </source>
</evidence>
<keyword evidence="6 7" id="KW-0472">Membrane</keyword>
<dbReference type="SUPFAM" id="SSF161098">
    <property type="entry name" value="MetI-like"/>
    <property type="match status" value="1"/>
</dbReference>
<feature type="domain" description="ABC transmembrane type-1" evidence="8">
    <location>
        <begin position="108"/>
        <end position="324"/>
    </location>
</feature>
<dbReference type="Pfam" id="PF00528">
    <property type="entry name" value="BPD_transp_1"/>
    <property type="match status" value="1"/>
</dbReference>
<dbReference type="InterPro" id="IPR035906">
    <property type="entry name" value="MetI-like_sf"/>
</dbReference>
<evidence type="ECO:0000256" key="6">
    <source>
        <dbReference type="ARBA" id="ARBA00023136"/>
    </source>
</evidence>
<dbReference type="InterPro" id="IPR000515">
    <property type="entry name" value="MetI-like"/>
</dbReference>
<dbReference type="CDD" id="cd06261">
    <property type="entry name" value="TM_PBP2"/>
    <property type="match status" value="1"/>
</dbReference>
<dbReference type="PANTHER" id="PTHR30465:SF55">
    <property type="entry name" value="OLIGOPEPTIDE ABC TRANSPORTER, PERMEASE PROTEIN"/>
    <property type="match status" value="1"/>
</dbReference>
<organism evidence="9 10">
    <name type="scientific">Paracraurococcus lichenis</name>
    <dbReference type="NCBI Taxonomy" id="3064888"/>
    <lineage>
        <taxon>Bacteria</taxon>
        <taxon>Pseudomonadati</taxon>
        <taxon>Pseudomonadota</taxon>
        <taxon>Alphaproteobacteria</taxon>
        <taxon>Acetobacterales</taxon>
        <taxon>Roseomonadaceae</taxon>
        <taxon>Paracraurococcus</taxon>
    </lineage>
</organism>
<feature type="transmembrane region" description="Helical" evidence="7">
    <location>
        <begin position="110"/>
        <end position="136"/>
    </location>
</feature>
<sequence>MPAYARYLLKRFGQFTLVVFIGVNITFLISHATPIDPVEQTVAAATAFGGTSPEAVEEMRRSLRSLYGLEGGLLQQYIGFWGRVVVGDFGPSLSAFPTLVSTLIARAAPWTVGLLLVSTLLSWVIGNLLGGLAGYYRHNRALKLVGLLAMAVHPIPYYIVALVLLILFGYVWPVLPISGGSGMNVEQGFSLDFALSVLRHSILPALSLVLIGIGSWFLGMRSLVSNVVTDDYVTYAELAGVPRRRILVAYVMRNAITPQITGLAMSIGAIFNGAIITEQVFGYPGIGTLLVEAVHKGDYSLVLGVATISIVTVATAVLVIDLLHPLIDPRVQAAEGGH</sequence>
<evidence type="ECO:0000256" key="5">
    <source>
        <dbReference type="ARBA" id="ARBA00022989"/>
    </source>
</evidence>
<evidence type="ECO:0000256" key="1">
    <source>
        <dbReference type="ARBA" id="ARBA00004651"/>
    </source>
</evidence>
<name>A0ABT9E9A8_9PROT</name>
<evidence type="ECO:0000259" key="8">
    <source>
        <dbReference type="PROSITE" id="PS50928"/>
    </source>
</evidence>
<feature type="transmembrane region" description="Helical" evidence="7">
    <location>
        <begin position="197"/>
        <end position="218"/>
    </location>
</feature>
<comment type="subcellular location">
    <subcellularLocation>
        <location evidence="1 7">Cell membrane</location>
        <topology evidence="1 7">Multi-pass membrane protein</topology>
    </subcellularLocation>
</comment>
<evidence type="ECO:0000313" key="9">
    <source>
        <dbReference type="EMBL" id="MDO9712707.1"/>
    </source>
</evidence>
<dbReference type="Proteomes" id="UP001243009">
    <property type="component" value="Unassembled WGS sequence"/>
</dbReference>
<keyword evidence="10" id="KW-1185">Reference proteome</keyword>
<comment type="caution">
    <text evidence="9">The sequence shown here is derived from an EMBL/GenBank/DDBJ whole genome shotgun (WGS) entry which is preliminary data.</text>
</comment>
<dbReference type="RefSeq" id="WP_305107562.1">
    <property type="nucleotide sequence ID" value="NZ_JAUTWS010000055.1"/>
</dbReference>
<keyword evidence="3" id="KW-1003">Cell membrane</keyword>
<keyword evidence="4 7" id="KW-0812">Transmembrane</keyword>
<accession>A0ABT9E9A8</accession>
<reference evidence="9 10" key="1">
    <citation type="submission" date="2023-08" db="EMBL/GenBank/DDBJ databases">
        <title>The draft genome sequence of Paracraurococcus sp. LOR1-02.</title>
        <authorList>
            <person name="Kingkaew E."/>
            <person name="Tanasupawat S."/>
        </authorList>
    </citation>
    <scope>NUCLEOTIDE SEQUENCE [LARGE SCALE GENOMIC DNA]</scope>
    <source>
        <strain evidence="9 10">LOR1-02</strain>
    </source>
</reference>
<keyword evidence="5 7" id="KW-1133">Transmembrane helix</keyword>
<feature type="transmembrane region" description="Helical" evidence="7">
    <location>
        <begin position="157"/>
        <end position="177"/>
    </location>
</feature>
<evidence type="ECO:0000256" key="4">
    <source>
        <dbReference type="ARBA" id="ARBA00022692"/>
    </source>
</evidence>
<feature type="transmembrane region" description="Helical" evidence="7">
    <location>
        <begin position="12"/>
        <end position="32"/>
    </location>
</feature>
<evidence type="ECO:0000256" key="7">
    <source>
        <dbReference type="RuleBase" id="RU363032"/>
    </source>
</evidence>
<protein>
    <submittedName>
        <fullName evidence="9">ABC transporter permease</fullName>
    </submittedName>
</protein>
<proteinExistence type="inferred from homology"/>